<dbReference type="Proteomes" id="UP000593880">
    <property type="component" value="Chromosome"/>
</dbReference>
<dbReference type="EMBL" id="CP030057">
    <property type="protein sequence ID" value="QOZ57721.1"/>
    <property type="molecule type" value="Genomic_DNA"/>
</dbReference>
<evidence type="ECO:0000256" key="1">
    <source>
        <dbReference type="SAM" id="MobiDB-lite"/>
    </source>
</evidence>
<reference evidence="2 3" key="1">
    <citation type="submission" date="2018-06" db="EMBL/GenBank/DDBJ databases">
        <title>Comparative genomics of rhizobia nodulating Arachis hypogaea in China.</title>
        <authorList>
            <person name="Li Y."/>
        </authorList>
    </citation>
    <scope>NUCLEOTIDE SEQUENCE [LARGE SCALE GENOMIC DNA]</scope>
    <source>
        <strain evidence="2 3">CCBAU 51658</strain>
    </source>
</reference>
<evidence type="ECO:0000313" key="3">
    <source>
        <dbReference type="Proteomes" id="UP000593880"/>
    </source>
</evidence>
<feature type="compositionally biased region" description="Polar residues" evidence="1">
    <location>
        <begin position="37"/>
        <end position="46"/>
    </location>
</feature>
<keyword evidence="3" id="KW-1185">Reference proteome</keyword>
<feature type="region of interest" description="Disordered" evidence="1">
    <location>
        <begin position="21"/>
        <end position="59"/>
    </location>
</feature>
<name>A0ABX6U8R5_9BRAD</name>
<organism evidence="2 3">
    <name type="scientific">Bradyrhizobium guangdongense</name>
    <dbReference type="NCBI Taxonomy" id="1325090"/>
    <lineage>
        <taxon>Bacteria</taxon>
        <taxon>Pseudomonadati</taxon>
        <taxon>Pseudomonadota</taxon>
        <taxon>Alphaproteobacteria</taxon>
        <taxon>Hyphomicrobiales</taxon>
        <taxon>Nitrobacteraceae</taxon>
        <taxon>Bradyrhizobium</taxon>
    </lineage>
</organism>
<gene>
    <name evidence="2" type="ORF">XH86_02405</name>
</gene>
<evidence type="ECO:0000313" key="2">
    <source>
        <dbReference type="EMBL" id="QOZ57721.1"/>
    </source>
</evidence>
<protein>
    <submittedName>
        <fullName evidence="2">Uncharacterized protein</fullName>
    </submittedName>
</protein>
<sequence>MVQATRCFRIRPDPFVEGAMRGLRDPSCTAKDGDPMNSFTATTPNANCEPLPGERIDTS</sequence>
<accession>A0ABX6U8R5</accession>
<proteinExistence type="predicted"/>